<protein>
    <submittedName>
        <fullName evidence="1">Uncharacterized protein</fullName>
    </submittedName>
</protein>
<organism evidence="1 2">
    <name type="scientific">Turnera subulata</name>
    <dbReference type="NCBI Taxonomy" id="218843"/>
    <lineage>
        <taxon>Eukaryota</taxon>
        <taxon>Viridiplantae</taxon>
        <taxon>Streptophyta</taxon>
        <taxon>Embryophyta</taxon>
        <taxon>Tracheophyta</taxon>
        <taxon>Spermatophyta</taxon>
        <taxon>Magnoliopsida</taxon>
        <taxon>eudicotyledons</taxon>
        <taxon>Gunneridae</taxon>
        <taxon>Pentapetalae</taxon>
        <taxon>rosids</taxon>
        <taxon>fabids</taxon>
        <taxon>Malpighiales</taxon>
        <taxon>Passifloraceae</taxon>
        <taxon>Turnera</taxon>
    </lineage>
</organism>
<gene>
    <name evidence="1" type="ORF">Tsubulata_044904</name>
</gene>
<dbReference type="Proteomes" id="UP001141552">
    <property type="component" value="Unassembled WGS sequence"/>
</dbReference>
<name>A0A9Q0J0P6_9ROSI</name>
<evidence type="ECO:0000313" key="2">
    <source>
        <dbReference type="Proteomes" id="UP001141552"/>
    </source>
</evidence>
<comment type="caution">
    <text evidence="1">The sequence shown here is derived from an EMBL/GenBank/DDBJ whole genome shotgun (WGS) entry which is preliminary data.</text>
</comment>
<dbReference type="EMBL" id="JAKUCV010007440">
    <property type="protein sequence ID" value="KAJ4823500.1"/>
    <property type="molecule type" value="Genomic_DNA"/>
</dbReference>
<evidence type="ECO:0000313" key="1">
    <source>
        <dbReference type="EMBL" id="KAJ4823500.1"/>
    </source>
</evidence>
<keyword evidence="2" id="KW-1185">Reference proteome</keyword>
<reference evidence="1" key="1">
    <citation type="submission" date="2022-02" db="EMBL/GenBank/DDBJ databases">
        <authorList>
            <person name="Henning P.M."/>
            <person name="McCubbin A.G."/>
            <person name="Shore J.S."/>
        </authorList>
    </citation>
    <scope>NUCLEOTIDE SEQUENCE</scope>
    <source>
        <strain evidence="1">F60SS</strain>
        <tissue evidence="1">Leaves</tissue>
    </source>
</reference>
<sequence>MFSLNLSTYQEQNTEVVSGFQMRNQRIREELIKSSPPCSTNRSSLQKLAGIFGSDHLKFGGSGTLIELPKVKQARNF</sequence>
<reference evidence="1" key="2">
    <citation type="journal article" date="2023" name="Plants (Basel)">
        <title>Annotation of the Turnera subulata (Passifloraceae) Draft Genome Reveals the S-Locus Evolved after the Divergence of Turneroideae from Passifloroideae in a Stepwise Manner.</title>
        <authorList>
            <person name="Henning P.M."/>
            <person name="Roalson E.H."/>
            <person name="Mir W."/>
            <person name="McCubbin A.G."/>
            <person name="Shore J.S."/>
        </authorList>
    </citation>
    <scope>NUCLEOTIDE SEQUENCE</scope>
    <source>
        <strain evidence="1">F60SS</strain>
    </source>
</reference>
<proteinExistence type="predicted"/>
<accession>A0A9Q0J0P6</accession>
<dbReference type="AlphaFoldDB" id="A0A9Q0J0P6"/>